<name>A0ABN1N0I5_9BACT</name>
<protein>
    <recommendedName>
        <fullName evidence="3">AsmA-like protein</fullName>
    </recommendedName>
</protein>
<gene>
    <name evidence="1" type="ORF">GCM10009119_20500</name>
</gene>
<evidence type="ECO:0000313" key="1">
    <source>
        <dbReference type="EMBL" id="GAA0879082.1"/>
    </source>
</evidence>
<keyword evidence="2" id="KW-1185">Reference proteome</keyword>
<reference evidence="1 2" key="1">
    <citation type="journal article" date="2019" name="Int. J. Syst. Evol. Microbiol.">
        <title>The Global Catalogue of Microorganisms (GCM) 10K type strain sequencing project: providing services to taxonomists for standard genome sequencing and annotation.</title>
        <authorList>
            <consortium name="The Broad Institute Genomics Platform"/>
            <consortium name="The Broad Institute Genome Sequencing Center for Infectious Disease"/>
            <person name="Wu L."/>
            <person name="Ma J."/>
        </authorList>
    </citation>
    <scope>NUCLEOTIDE SEQUENCE [LARGE SCALE GENOMIC DNA]</scope>
    <source>
        <strain evidence="1 2">JCM 16112</strain>
    </source>
</reference>
<dbReference type="RefSeq" id="WP_343851133.1">
    <property type="nucleotide sequence ID" value="NZ_BAAAFI010000009.1"/>
</dbReference>
<comment type="caution">
    <text evidence="1">The sequence shown here is derived from an EMBL/GenBank/DDBJ whole genome shotgun (WGS) entry which is preliminary data.</text>
</comment>
<sequence length="534" mass="60483">MKILKIAAIVFGSLLALAGMAVYVGVNWVNENLESLINANPDRTYDINFEEVDFNYIRRVIFIEEVKISPVGGKKGVFVDGRVEQVALNKLNLWRLFLHQELVLEELVFVEPLLVVYVPEENPDKERAGEGLKNLFGDILSRGKIENFELGQASVQLMKNGDQIGTLNNLNILASELETDSLKWEKPIPFDYGRIFISIDGMDHELPNSQRFSVGKVEFDTRTQELTLVGLSLKFPDGFKAASSQMEYQIDLIEFELDSMRFSGLEANSNLYSDPDVRAGKLELSGLVLKDFRDKNLPRPHDDIKPLFQGMVMKIPFPLKLDTLSVLHSSVIYSEAVPDSDEIWEFHLDHLNGQFVNITSIPEYQSRLNLFEGDFTAKINGAGSMVIDFDIPYSRDEFDLNVELTDFPLSKINEILNPIMNGEIISGDLHRLSLHMQADSMKATNKFVFDYTDLKFNLFKKESQEKNKVMSTVANILLKESNMPGENNYTLPEYSTERNRLRGPFHLIWNGTKEGMLLTIPGGAAQTILNPAKK</sequence>
<evidence type="ECO:0000313" key="2">
    <source>
        <dbReference type="Proteomes" id="UP001500469"/>
    </source>
</evidence>
<organism evidence="1 2">
    <name type="scientific">Algoriphagus jejuensis</name>
    <dbReference type="NCBI Taxonomy" id="419934"/>
    <lineage>
        <taxon>Bacteria</taxon>
        <taxon>Pseudomonadati</taxon>
        <taxon>Bacteroidota</taxon>
        <taxon>Cytophagia</taxon>
        <taxon>Cytophagales</taxon>
        <taxon>Cyclobacteriaceae</taxon>
        <taxon>Algoriphagus</taxon>
    </lineage>
</organism>
<dbReference type="Proteomes" id="UP001500469">
    <property type="component" value="Unassembled WGS sequence"/>
</dbReference>
<proteinExistence type="predicted"/>
<dbReference type="EMBL" id="BAAAFI010000009">
    <property type="protein sequence ID" value="GAA0879082.1"/>
    <property type="molecule type" value="Genomic_DNA"/>
</dbReference>
<accession>A0ABN1N0I5</accession>
<evidence type="ECO:0008006" key="3">
    <source>
        <dbReference type="Google" id="ProtNLM"/>
    </source>
</evidence>